<dbReference type="RefSeq" id="WP_248863294.1">
    <property type="nucleotide sequence ID" value="NZ_CP086322.1"/>
</dbReference>
<proteinExistence type="predicted"/>
<feature type="transmembrane region" description="Helical" evidence="2">
    <location>
        <begin position="52"/>
        <end position="73"/>
    </location>
</feature>
<dbReference type="SUPFAM" id="SSF81995">
    <property type="entry name" value="beta-sandwich domain of Sec23/24"/>
    <property type="match status" value="1"/>
</dbReference>
<keyword evidence="2" id="KW-1133">Transmembrane helix</keyword>
<feature type="region of interest" description="Disordered" evidence="1">
    <location>
        <begin position="1"/>
        <end position="49"/>
    </location>
</feature>
<name>A0ABY4M3U5_9ACTN</name>
<reference evidence="3" key="1">
    <citation type="submission" date="2021-10" db="EMBL/GenBank/DDBJ databases">
        <title>Streptomyces nigrumlapis sp.nov.,an antimicrobial producing actinobacterium isolated from Black Gobi rocks.</title>
        <authorList>
            <person name="Wen Y."/>
            <person name="Zhang W."/>
            <person name="Liu X.G."/>
        </authorList>
    </citation>
    <scope>NUCLEOTIDE SEQUENCE</scope>
    <source>
        <strain evidence="3">ST13-2-2</strain>
    </source>
</reference>
<evidence type="ECO:0000256" key="2">
    <source>
        <dbReference type="SAM" id="Phobius"/>
    </source>
</evidence>
<keyword evidence="2" id="KW-0812">Transmembrane</keyword>
<protein>
    <submittedName>
        <fullName evidence="3">Uncharacterized protein</fullName>
    </submittedName>
</protein>
<organism evidence="3 4">
    <name type="scientific">Streptomyces halobius</name>
    <dbReference type="NCBI Taxonomy" id="2879846"/>
    <lineage>
        <taxon>Bacteria</taxon>
        <taxon>Bacillati</taxon>
        <taxon>Actinomycetota</taxon>
        <taxon>Actinomycetes</taxon>
        <taxon>Kitasatosporales</taxon>
        <taxon>Streptomycetaceae</taxon>
        <taxon>Streptomyces</taxon>
    </lineage>
</organism>
<gene>
    <name evidence="3" type="ORF">K9S39_11835</name>
</gene>
<evidence type="ECO:0000313" key="4">
    <source>
        <dbReference type="Proteomes" id="UP000830115"/>
    </source>
</evidence>
<evidence type="ECO:0000256" key="1">
    <source>
        <dbReference type="SAM" id="MobiDB-lite"/>
    </source>
</evidence>
<keyword evidence="2" id="KW-0472">Membrane</keyword>
<accession>A0ABY4M3U5</accession>
<sequence>MSAPPPYQNQPPQQQYGYPQQQYGHPQQQHGQPQYGRPQPPRGPQRPQRSPLRALISVTVVLAVFGGVAWYVWDYNTHPNGGKAKAEASRSAQAEENEKYNPEEGDCVRILDAHGDNPTPEIVDCNSPEAEYKTGEQLSGTHAECESPPYDTSIHYSGRSNYTLCFTKL</sequence>
<keyword evidence="4" id="KW-1185">Reference proteome</keyword>
<evidence type="ECO:0000313" key="3">
    <source>
        <dbReference type="EMBL" id="UQA92434.1"/>
    </source>
</evidence>
<dbReference type="Proteomes" id="UP000830115">
    <property type="component" value="Chromosome"/>
</dbReference>
<feature type="compositionally biased region" description="Low complexity" evidence="1">
    <location>
        <begin position="10"/>
        <end position="37"/>
    </location>
</feature>
<dbReference type="EMBL" id="CP086322">
    <property type="protein sequence ID" value="UQA92434.1"/>
    <property type="molecule type" value="Genomic_DNA"/>
</dbReference>